<reference evidence="1 2" key="1">
    <citation type="submission" date="2020-04" db="EMBL/GenBank/DDBJ databases">
        <title>Perkinsus olseni comparative genomics.</title>
        <authorList>
            <person name="Bogema D.R."/>
        </authorList>
    </citation>
    <scope>NUCLEOTIDE SEQUENCE [LARGE SCALE GENOMIC DNA]</scope>
    <source>
        <strain evidence="1">ATCC PRA-205</strain>
    </source>
</reference>
<protein>
    <submittedName>
        <fullName evidence="1">Uncharacterized protein</fullName>
    </submittedName>
</protein>
<gene>
    <name evidence="1" type="ORF">FOZ62_030844</name>
</gene>
<accession>A0A7J6SCH1</accession>
<name>A0A7J6SCH1_PEROL</name>
<proteinExistence type="predicted"/>
<feature type="non-terminal residue" evidence="1">
    <location>
        <position position="305"/>
    </location>
</feature>
<dbReference type="EMBL" id="JABANM010015771">
    <property type="protein sequence ID" value="KAF4730503.1"/>
    <property type="molecule type" value="Genomic_DNA"/>
</dbReference>
<organism evidence="1 2">
    <name type="scientific">Perkinsus olseni</name>
    <name type="common">Perkinsus atlanticus</name>
    <dbReference type="NCBI Taxonomy" id="32597"/>
    <lineage>
        <taxon>Eukaryota</taxon>
        <taxon>Sar</taxon>
        <taxon>Alveolata</taxon>
        <taxon>Perkinsozoa</taxon>
        <taxon>Perkinsea</taxon>
        <taxon>Perkinsida</taxon>
        <taxon>Perkinsidae</taxon>
        <taxon>Perkinsus</taxon>
    </lineage>
</organism>
<evidence type="ECO:0000313" key="1">
    <source>
        <dbReference type="EMBL" id="KAF4730503.1"/>
    </source>
</evidence>
<sequence length="305" mass="33954">MAFQLPHHFEALRCMALERLWDGQQGREPMHDLMGDILEYCRKPALTLGCYQEEILIDEWPSNDFAFVDCGVMYQVSAKNGAIRLYRTCAVEDGVPETTEVSTLYSSTLYGEVCKCYHDGDTRKLYVMYRKSDSRYHTRASDCVLIKHDLPSGKTEAPIVFPNLGSSNGSLAGIIVVGGDWLYVVVEFELQNQSCDYSTEMKMFSVRLSMSSRVRFVCTVPATTEWDGGLIRFGPVPGSPHAVDLFYTKSDSTWHSLRIGVIRTDNPTLFSVQSDAGLVPQKLTGNLVRNTPGLGQLMMSDVGGG</sequence>
<comment type="caution">
    <text evidence="1">The sequence shown here is derived from an EMBL/GenBank/DDBJ whole genome shotgun (WGS) entry which is preliminary data.</text>
</comment>
<dbReference type="Proteomes" id="UP000574390">
    <property type="component" value="Unassembled WGS sequence"/>
</dbReference>
<dbReference type="AlphaFoldDB" id="A0A7J6SCH1"/>
<evidence type="ECO:0000313" key="2">
    <source>
        <dbReference type="Proteomes" id="UP000574390"/>
    </source>
</evidence>